<protein>
    <submittedName>
        <fullName evidence="1">Uncharacterized protein</fullName>
    </submittedName>
</protein>
<organism evidence="1 2">
    <name type="scientific">Hibiscus sabdariffa</name>
    <name type="common">roselle</name>
    <dbReference type="NCBI Taxonomy" id="183260"/>
    <lineage>
        <taxon>Eukaryota</taxon>
        <taxon>Viridiplantae</taxon>
        <taxon>Streptophyta</taxon>
        <taxon>Embryophyta</taxon>
        <taxon>Tracheophyta</taxon>
        <taxon>Spermatophyta</taxon>
        <taxon>Magnoliopsida</taxon>
        <taxon>eudicotyledons</taxon>
        <taxon>Gunneridae</taxon>
        <taxon>Pentapetalae</taxon>
        <taxon>rosids</taxon>
        <taxon>malvids</taxon>
        <taxon>Malvales</taxon>
        <taxon>Malvaceae</taxon>
        <taxon>Malvoideae</taxon>
        <taxon>Hibiscus</taxon>
    </lineage>
</organism>
<dbReference type="Proteomes" id="UP001472677">
    <property type="component" value="Unassembled WGS sequence"/>
</dbReference>
<evidence type="ECO:0000313" key="1">
    <source>
        <dbReference type="EMBL" id="KAK8480607.1"/>
    </source>
</evidence>
<proteinExistence type="predicted"/>
<reference evidence="1 2" key="1">
    <citation type="journal article" date="2024" name="G3 (Bethesda)">
        <title>Genome assembly of Hibiscus sabdariffa L. provides insights into metabolisms of medicinal natural products.</title>
        <authorList>
            <person name="Kim T."/>
        </authorList>
    </citation>
    <scope>NUCLEOTIDE SEQUENCE [LARGE SCALE GENOMIC DNA]</scope>
    <source>
        <strain evidence="1">TK-2024</strain>
        <tissue evidence="1">Old leaves</tissue>
    </source>
</reference>
<dbReference type="EMBL" id="JBBPBM010002017">
    <property type="protein sequence ID" value="KAK8480607.1"/>
    <property type="molecule type" value="Genomic_DNA"/>
</dbReference>
<evidence type="ECO:0000313" key="2">
    <source>
        <dbReference type="Proteomes" id="UP001472677"/>
    </source>
</evidence>
<gene>
    <name evidence="1" type="ORF">V6N12_008672</name>
</gene>
<accession>A0ABR1ZJU8</accession>
<sequence>MSMESSTAAVRVGDGNPCGAKGELGGGLNRGPGPGVGCVDQAWRAVGSRSIGPLVWVVESQI</sequence>
<name>A0ABR1ZJU8_9ROSI</name>
<keyword evidence="2" id="KW-1185">Reference proteome</keyword>
<comment type="caution">
    <text evidence="1">The sequence shown here is derived from an EMBL/GenBank/DDBJ whole genome shotgun (WGS) entry which is preliminary data.</text>
</comment>